<proteinExistence type="inferred from homology"/>
<dbReference type="OrthoDB" id="9790678at2"/>
<dbReference type="GO" id="GO:0032265">
    <property type="term" value="P:XMP salvage"/>
    <property type="evidence" value="ECO:0007669"/>
    <property type="project" value="UniProtKB-UniRule"/>
</dbReference>
<feature type="binding site" evidence="5">
    <location>
        <position position="27"/>
    </location>
    <ligand>
        <name>xanthine</name>
        <dbReference type="ChEBI" id="CHEBI:17712"/>
    </ligand>
</feature>
<dbReference type="InterPro" id="IPR050118">
    <property type="entry name" value="Pur/Pyrimidine_PRTase"/>
</dbReference>
<reference evidence="8 9" key="1">
    <citation type="submission" date="2017-04" db="EMBL/GenBank/DDBJ databases">
        <authorList>
            <person name="Afonso C.L."/>
            <person name="Miller P.J."/>
            <person name="Scott M.A."/>
            <person name="Spackman E."/>
            <person name="Goraichik I."/>
            <person name="Dimitrov K.M."/>
            <person name="Suarez D.L."/>
            <person name="Swayne D.E."/>
        </authorList>
    </citation>
    <scope>NUCLEOTIDE SEQUENCE [LARGE SCALE GENOMIC DNA]</scope>
    <source>
        <strain evidence="8 9">DSM 12816</strain>
    </source>
</reference>
<comment type="subcellular location">
    <subcellularLocation>
        <location evidence="5">Cytoplasm</location>
    </subcellularLocation>
</comment>
<evidence type="ECO:0000256" key="3">
    <source>
        <dbReference type="ARBA" id="ARBA00022679"/>
    </source>
</evidence>
<dbReference type="SUPFAM" id="SSF53271">
    <property type="entry name" value="PRTase-like"/>
    <property type="match status" value="1"/>
</dbReference>
<dbReference type="GO" id="GO:0000310">
    <property type="term" value="F:xanthine phosphoribosyltransferase activity"/>
    <property type="evidence" value="ECO:0007669"/>
    <property type="project" value="UniProtKB-UniRule"/>
</dbReference>
<comment type="caution">
    <text evidence="5">Lacks conserved residue(s) required for the propagation of feature annotation.</text>
</comment>
<accession>A0A1W2AJA8</accession>
<dbReference type="AlphaFoldDB" id="A0A1W2AJA8"/>
<comment type="subunit">
    <text evidence="5">Homodimer.</text>
</comment>
<dbReference type="NCBIfam" id="NF006671">
    <property type="entry name" value="PRK09219.1"/>
    <property type="match status" value="1"/>
</dbReference>
<keyword evidence="2 5" id="KW-0328">Glycosyltransferase</keyword>
<sequence length="190" mass="20384">MSDIIKRILSDAVVGEDGIIHVDTFLNHQLDTVFLEDAGEELAKRFKGAGITKVLTVESSGIAIACFTARALGVPALYAKKFQTGYMSPQVYESEIHSFSLSKGYTLRVSKQCLDENDVVLIADDILANGQAILGLLEIVAKAKAEVAGVGVVIEKGGKDGGRILRQIGIRLESLAVVDKVENGKLVLRD</sequence>
<evidence type="ECO:0000256" key="2">
    <source>
        <dbReference type="ARBA" id="ARBA00022676"/>
    </source>
</evidence>
<evidence type="ECO:0000256" key="5">
    <source>
        <dbReference type="HAMAP-Rule" id="MF_01184"/>
    </source>
</evidence>
<dbReference type="Pfam" id="PF00156">
    <property type="entry name" value="Pribosyltran"/>
    <property type="match status" value="1"/>
</dbReference>
<dbReference type="EC" id="2.4.2.22" evidence="5 6"/>
<protein>
    <recommendedName>
        <fullName evidence="5 6">Xanthine phosphoribosyltransferase</fullName>
        <shortName evidence="5">XPRTase</shortName>
        <ecNumber evidence="5 6">2.4.2.22</ecNumber>
    </recommendedName>
</protein>
<dbReference type="GO" id="GO:0005737">
    <property type="term" value="C:cytoplasm"/>
    <property type="evidence" value="ECO:0007669"/>
    <property type="project" value="UniProtKB-SubCell"/>
</dbReference>
<keyword evidence="9" id="KW-1185">Reference proteome</keyword>
<feature type="domain" description="Phosphoribosyltransferase" evidence="7">
    <location>
        <begin position="48"/>
        <end position="159"/>
    </location>
</feature>
<organism evidence="8 9">
    <name type="scientific">Papillibacter cinnamivorans DSM 12816</name>
    <dbReference type="NCBI Taxonomy" id="1122930"/>
    <lineage>
        <taxon>Bacteria</taxon>
        <taxon>Bacillati</taxon>
        <taxon>Bacillota</taxon>
        <taxon>Clostridia</taxon>
        <taxon>Eubacteriales</taxon>
        <taxon>Oscillospiraceae</taxon>
        <taxon>Papillibacter</taxon>
    </lineage>
</organism>
<keyword evidence="4 5" id="KW-0660">Purine salvage</keyword>
<name>A0A1W2AJA8_9FIRM</name>
<keyword evidence="1 5" id="KW-0963">Cytoplasm</keyword>
<dbReference type="PANTHER" id="PTHR43864:SF1">
    <property type="entry name" value="XANTHINE PHOSPHORIBOSYLTRANSFERASE"/>
    <property type="match status" value="1"/>
</dbReference>
<gene>
    <name evidence="5" type="primary">xpt</name>
    <name evidence="8" type="ORF">SAMN02745168_1766</name>
</gene>
<comment type="catalytic activity">
    <reaction evidence="5">
        <text>XMP + diphosphate = xanthine + 5-phospho-alpha-D-ribose 1-diphosphate</text>
        <dbReference type="Rhea" id="RHEA:10800"/>
        <dbReference type="ChEBI" id="CHEBI:17712"/>
        <dbReference type="ChEBI" id="CHEBI:33019"/>
        <dbReference type="ChEBI" id="CHEBI:57464"/>
        <dbReference type="ChEBI" id="CHEBI:58017"/>
        <dbReference type="EC" id="2.4.2.22"/>
    </reaction>
</comment>
<evidence type="ECO:0000256" key="6">
    <source>
        <dbReference type="NCBIfam" id="TIGR01744"/>
    </source>
</evidence>
<dbReference type="NCBIfam" id="TIGR01744">
    <property type="entry name" value="XPRTase"/>
    <property type="match status" value="1"/>
</dbReference>
<keyword evidence="3 5" id="KW-0808">Transferase</keyword>
<dbReference type="RefSeq" id="WP_084234458.1">
    <property type="nucleotide sequence ID" value="NZ_FWXW01000004.1"/>
</dbReference>
<dbReference type="InterPro" id="IPR029057">
    <property type="entry name" value="PRTase-like"/>
</dbReference>
<dbReference type="InterPro" id="IPR010079">
    <property type="entry name" value="Xanthine_PRibTrfase"/>
</dbReference>
<dbReference type="CDD" id="cd06223">
    <property type="entry name" value="PRTases_typeI"/>
    <property type="match status" value="1"/>
</dbReference>
<dbReference type="UniPathway" id="UPA00602">
    <property type="reaction ID" value="UER00658"/>
</dbReference>
<dbReference type="Gene3D" id="3.40.50.2020">
    <property type="match status" value="1"/>
</dbReference>
<evidence type="ECO:0000313" key="8">
    <source>
        <dbReference type="EMBL" id="SMC60767.1"/>
    </source>
</evidence>
<evidence type="ECO:0000259" key="7">
    <source>
        <dbReference type="Pfam" id="PF00156"/>
    </source>
</evidence>
<comment type="function">
    <text evidence="5">Converts the preformed base xanthine, a product of nucleic acid breakdown, to xanthosine 5'-monophosphate (XMP), so it can be reused for RNA or DNA synthesis.</text>
</comment>
<comment type="pathway">
    <text evidence="5">Purine metabolism; XMP biosynthesis via salvage pathway; XMP from xanthine: step 1/1.</text>
</comment>
<dbReference type="PANTHER" id="PTHR43864">
    <property type="entry name" value="HYPOXANTHINE/GUANINE PHOSPHORIBOSYLTRANSFERASE"/>
    <property type="match status" value="1"/>
</dbReference>
<feature type="binding site" evidence="5">
    <location>
        <position position="156"/>
    </location>
    <ligand>
        <name>xanthine</name>
        <dbReference type="ChEBI" id="CHEBI:17712"/>
    </ligand>
</feature>
<dbReference type="GO" id="GO:0046110">
    <property type="term" value="P:xanthine metabolic process"/>
    <property type="evidence" value="ECO:0007669"/>
    <property type="project" value="UniProtKB-UniRule"/>
</dbReference>
<dbReference type="Proteomes" id="UP000192790">
    <property type="component" value="Unassembled WGS sequence"/>
</dbReference>
<dbReference type="STRING" id="1122930.SAMN02745168_1766"/>
<feature type="binding site" evidence="5">
    <location>
        <begin position="128"/>
        <end position="132"/>
    </location>
    <ligand>
        <name>5-phospho-alpha-D-ribose 1-diphosphate</name>
        <dbReference type="ChEBI" id="CHEBI:58017"/>
    </ligand>
</feature>
<dbReference type="InterPro" id="IPR000836">
    <property type="entry name" value="PRTase_dom"/>
</dbReference>
<comment type="similarity">
    <text evidence="5">Belongs to the purine/pyrimidine phosphoribosyltransferase family. Xpt subfamily.</text>
</comment>
<dbReference type="HAMAP" id="MF_01184">
    <property type="entry name" value="XPRTase"/>
    <property type="match status" value="1"/>
</dbReference>
<evidence type="ECO:0000256" key="4">
    <source>
        <dbReference type="ARBA" id="ARBA00022726"/>
    </source>
</evidence>
<evidence type="ECO:0000256" key="1">
    <source>
        <dbReference type="ARBA" id="ARBA00022490"/>
    </source>
</evidence>
<dbReference type="EMBL" id="FWXW01000004">
    <property type="protein sequence ID" value="SMC60767.1"/>
    <property type="molecule type" value="Genomic_DNA"/>
</dbReference>
<evidence type="ECO:0000313" key="9">
    <source>
        <dbReference type="Proteomes" id="UP000192790"/>
    </source>
</evidence>
<dbReference type="GO" id="GO:0006166">
    <property type="term" value="P:purine ribonucleoside salvage"/>
    <property type="evidence" value="ECO:0007669"/>
    <property type="project" value="UniProtKB-KW"/>
</dbReference>